<evidence type="ECO:0000313" key="3">
    <source>
        <dbReference type="Proteomes" id="UP000053201"/>
    </source>
</evidence>
<proteinExistence type="predicted"/>
<sequence length="130" mass="13687">MPSTTTLYSLTALSAPVFALGAGISLLRNQQKRPFGTKDDPTDPLTKLVVAHRNATEYAGVLVPLILVVDARCRGRAVDGIVIGAVVCRSLVIASLATCRSLTEVGIGRLVGAWGTYIFGGILAFLPLCF</sequence>
<feature type="transmembrane region" description="Helical" evidence="1">
    <location>
        <begin position="110"/>
        <end position="129"/>
    </location>
</feature>
<dbReference type="OrthoDB" id="2112373at2759"/>
<gene>
    <name evidence="2" type="ORF">SPPG_08265</name>
</gene>
<keyword evidence="1" id="KW-0812">Transmembrane</keyword>
<dbReference type="RefSeq" id="XP_016604405.1">
    <property type="nucleotide sequence ID" value="XM_016756424.1"/>
</dbReference>
<evidence type="ECO:0000313" key="2">
    <source>
        <dbReference type="EMBL" id="KNC96365.1"/>
    </source>
</evidence>
<protein>
    <recommendedName>
        <fullName evidence="4">MAPEG family protein</fullName>
    </recommendedName>
</protein>
<dbReference type="Proteomes" id="UP000053201">
    <property type="component" value="Unassembled WGS sequence"/>
</dbReference>
<reference evidence="2 3" key="1">
    <citation type="submission" date="2009-08" db="EMBL/GenBank/DDBJ databases">
        <title>The Genome Sequence of Spizellomyces punctatus strain DAOM BR117.</title>
        <authorList>
            <consortium name="The Broad Institute Genome Sequencing Platform"/>
            <person name="Russ C."/>
            <person name="Cuomo C."/>
            <person name="Shea T."/>
            <person name="Young S.K."/>
            <person name="Zeng Q."/>
            <person name="Koehrsen M."/>
            <person name="Haas B."/>
            <person name="Borodovsky M."/>
            <person name="Guigo R."/>
            <person name="Alvarado L."/>
            <person name="Berlin A."/>
            <person name="Bochicchio J."/>
            <person name="Borenstein D."/>
            <person name="Chapman S."/>
            <person name="Chen Z."/>
            <person name="Engels R."/>
            <person name="Freedman E."/>
            <person name="Gellesch M."/>
            <person name="Goldberg J."/>
            <person name="Griggs A."/>
            <person name="Gujja S."/>
            <person name="Heiman D."/>
            <person name="Hepburn T."/>
            <person name="Howarth C."/>
            <person name="Jen D."/>
            <person name="Larson L."/>
            <person name="Lewis B."/>
            <person name="Mehta T."/>
            <person name="Park D."/>
            <person name="Pearson M."/>
            <person name="Roberts A."/>
            <person name="Saif S."/>
            <person name="Shenoy N."/>
            <person name="Sisk P."/>
            <person name="Stolte C."/>
            <person name="Sykes S."/>
            <person name="Thomson T."/>
            <person name="Walk T."/>
            <person name="White J."/>
            <person name="Yandava C."/>
            <person name="Burger G."/>
            <person name="Gray M.W."/>
            <person name="Holland P.W.H."/>
            <person name="King N."/>
            <person name="Lang F.B.F."/>
            <person name="Roger A.J."/>
            <person name="Ruiz-Trillo I."/>
            <person name="Lander E."/>
            <person name="Nusbaum C."/>
        </authorList>
    </citation>
    <scope>NUCLEOTIDE SEQUENCE [LARGE SCALE GENOMIC DNA]</scope>
    <source>
        <strain evidence="2 3">DAOM BR117</strain>
    </source>
</reference>
<evidence type="ECO:0000256" key="1">
    <source>
        <dbReference type="SAM" id="Phobius"/>
    </source>
</evidence>
<dbReference type="SUPFAM" id="SSF161084">
    <property type="entry name" value="MAPEG domain-like"/>
    <property type="match status" value="1"/>
</dbReference>
<accession>A0A0L0H4D2</accession>
<name>A0A0L0H4D2_SPIPD</name>
<dbReference type="AlphaFoldDB" id="A0A0L0H4D2"/>
<evidence type="ECO:0008006" key="4">
    <source>
        <dbReference type="Google" id="ProtNLM"/>
    </source>
</evidence>
<dbReference type="InterPro" id="IPR023352">
    <property type="entry name" value="MAPEG-like_dom_sf"/>
</dbReference>
<dbReference type="EMBL" id="KQ257469">
    <property type="protein sequence ID" value="KNC96365.1"/>
    <property type="molecule type" value="Genomic_DNA"/>
</dbReference>
<keyword evidence="3" id="KW-1185">Reference proteome</keyword>
<dbReference type="OMA" id="HGNATEY"/>
<dbReference type="VEuPathDB" id="FungiDB:SPPG_08265"/>
<keyword evidence="1" id="KW-0472">Membrane</keyword>
<dbReference type="GeneID" id="27691438"/>
<keyword evidence="1" id="KW-1133">Transmembrane helix</keyword>
<organism evidence="2 3">
    <name type="scientific">Spizellomyces punctatus (strain DAOM BR117)</name>
    <dbReference type="NCBI Taxonomy" id="645134"/>
    <lineage>
        <taxon>Eukaryota</taxon>
        <taxon>Fungi</taxon>
        <taxon>Fungi incertae sedis</taxon>
        <taxon>Chytridiomycota</taxon>
        <taxon>Chytridiomycota incertae sedis</taxon>
        <taxon>Chytridiomycetes</taxon>
        <taxon>Spizellomycetales</taxon>
        <taxon>Spizellomycetaceae</taxon>
        <taxon>Spizellomyces</taxon>
    </lineage>
</organism>
<dbReference type="InParanoid" id="A0A0L0H4D2"/>
<feature type="transmembrane region" description="Helical" evidence="1">
    <location>
        <begin position="6"/>
        <end position="27"/>
    </location>
</feature>